<dbReference type="InterPro" id="IPR019129">
    <property type="entry name" value="Folate-sensitive_fs_Fra10Ac1"/>
</dbReference>
<accession>A0A075B1B5</accession>
<dbReference type="EMBL" id="KE560919">
    <property type="protein sequence ID" value="EPZ34756.1"/>
    <property type="molecule type" value="Genomic_DNA"/>
</dbReference>
<dbReference type="OrthoDB" id="197967at2759"/>
<dbReference type="AlphaFoldDB" id="A0A075B1B5"/>
<evidence type="ECO:0000313" key="1">
    <source>
        <dbReference type="EMBL" id="EPZ34756.1"/>
    </source>
</evidence>
<organism evidence="1 3">
    <name type="scientific">Rozella allomycis (strain CSF55)</name>
    <dbReference type="NCBI Taxonomy" id="988480"/>
    <lineage>
        <taxon>Eukaryota</taxon>
        <taxon>Fungi</taxon>
        <taxon>Fungi incertae sedis</taxon>
        <taxon>Cryptomycota</taxon>
        <taxon>Cryptomycota incertae sedis</taxon>
        <taxon>Rozella</taxon>
    </lineage>
</organism>
<dbReference type="EMBL" id="ML005021">
    <property type="protein sequence ID" value="RKP20788.1"/>
    <property type="molecule type" value="Genomic_DNA"/>
</dbReference>
<evidence type="ECO:0000313" key="3">
    <source>
        <dbReference type="Proteomes" id="UP000030755"/>
    </source>
</evidence>
<dbReference type="HOGENOM" id="CLU_061714_4_0_1"/>
<name>A0A075B1B5_ROZAC</name>
<dbReference type="GO" id="GO:0016791">
    <property type="term" value="F:phosphatase activity"/>
    <property type="evidence" value="ECO:0007669"/>
    <property type="project" value="TreeGrafter"/>
</dbReference>
<reference evidence="2" key="3">
    <citation type="submission" date="2018-08" db="EMBL/GenBank/DDBJ databases">
        <title>Leveraging single-cell genomics to expand the Fungal Tree of Life.</title>
        <authorList>
            <consortium name="DOE Joint Genome Institute"/>
            <person name="Ahrendt S.R."/>
            <person name="Quandt C.A."/>
            <person name="Ciobanu D."/>
            <person name="Clum A."/>
            <person name="Salamov A."/>
            <person name="Andreopoulos B."/>
            <person name="Cheng J.-F."/>
            <person name="Woyke T."/>
            <person name="Pelin A."/>
            <person name="Henrissat B."/>
            <person name="Reynolds N."/>
            <person name="Benny G.L."/>
            <person name="Smith M.E."/>
            <person name="James T.Y."/>
            <person name="Grigoriev I.V."/>
        </authorList>
    </citation>
    <scope>NUCLEOTIDE SEQUENCE</scope>
    <source>
        <strain evidence="2">CSF55</strain>
    </source>
</reference>
<dbReference type="InterPro" id="IPR050645">
    <property type="entry name" value="Histidine_acid_phosphatase"/>
</dbReference>
<evidence type="ECO:0000313" key="2">
    <source>
        <dbReference type="EMBL" id="RKP20788.1"/>
    </source>
</evidence>
<proteinExistence type="predicted"/>
<gene>
    <name evidence="1" type="ORF">O9G_004123</name>
    <name evidence="2" type="ORF">ROZALSC1DRAFT_27750</name>
</gene>
<dbReference type="Proteomes" id="UP000281549">
    <property type="component" value="Unassembled WGS sequence"/>
</dbReference>
<sequence>MSKRTRAECYRNTLNGLDAYTRHKKFINDYIMYYKKGETETKRKGRNADDLDESVWEKRLAKKYYDQLYKEYCLANLSLYKEGKIALRWRTEEEVFQGKGQFECGNLECDEVEGLTSWEVNFAYVEAKVKKNALVKLRLCDICSRKLNYKKEMKRASINKDARYHDHDNHDEDDDVINKLLE</sequence>
<reference evidence="4" key="2">
    <citation type="journal article" date="2018" name="Nat. Microbiol.">
        <title>Leveraging single-cell genomics to expand the fungal tree of life.</title>
        <authorList>
            <person name="Ahrendt S.R."/>
            <person name="Quandt C.A."/>
            <person name="Ciobanu D."/>
            <person name="Clum A."/>
            <person name="Salamov A."/>
            <person name="Andreopoulos B."/>
            <person name="Cheng J.F."/>
            <person name="Woyke T."/>
            <person name="Pelin A."/>
            <person name="Henrissat B."/>
            <person name="Reynolds N.K."/>
            <person name="Benny G.L."/>
            <person name="Smith M.E."/>
            <person name="James T.Y."/>
            <person name="Grigoriev I.V."/>
        </authorList>
    </citation>
    <scope>NUCLEOTIDE SEQUENCE [LARGE SCALE GENOMIC DNA]</scope>
    <source>
        <strain evidence="4">CSF55</strain>
    </source>
</reference>
<protein>
    <submittedName>
        <fullName evidence="1">Folate-sensitive fragile site protein Fra10Ac1 domain-containing protein</fullName>
    </submittedName>
</protein>
<reference evidence="1 3" key="1">
    <citation type="journal article" date="2013" name="Curr. Biol.">
        <title>Shared signatures of parasitism and phylogenomics unite Cryptomycota and microsporidia.</title>
        <authorList>
            <person name="James T.Y."/>
            <person name="Pelin A."/>
            <person name="Bonen L."/>
            <person name="Ahrendt S."/>
            <person name="Sain D."/>
            <person name="Corradi N."/>
            <person name="Stajich J.E."/>
        </authorList>
    </citation>
    <scope>NUCLEOTIDE SEQUENCE [LARGE SCALE GENOMIC DNA]</scope>
    <source>
        <strain evidence="1">CSF55</strain>
        <strain evidence="1">CSF55</strain>
    </source>
</reference>
<dbReference type="PANTHER" id="PTHR11567:SF25">
    <property type="entry name" value="PROTEIN FRA10AC1"/>
    <property type="match status" value="1"/>
</dbReference>
<dbReference type="Pfam" id="PF09725">
    <property type="entry name" value="Fra10Ac1"/>
    <property type="match status" value="1"/>
</dbReference>
<evidence type="ECO:0000313" key="4">
    <source>
        <dbReference type="Proteomes" id="UP000281549"/>
    </source>
</evidence>
<dbReference type="Proteomes" id="UP000030755">
    <property type="component" value="Unassembled WGS sequence"/>
</dbReference>
<dbReference type="STRING" id="988480.A0A075B1B5"/>
<dbReference type="PANTHER" id="PTHR11567">
    <property type="entry name" value="ACID PHOSPHATASE-RELATED"/>
    <property type="match status" value="1"/>
</dbReference>
<keyword evidence="3" id="KW-1185">Reference proteome</keyword>
<dbReference type="OMA" id="NLECDEV"/>